<dbReference type="Pfam" id="PF20508">
    <property type="entry name" value="DUF6734"/>
    <property type="match status" value="1"/>
</dbReference>
<dbReference type="AlphaFoldDB" id="A0A848GJI8"/>
<protein>
    <recommendedName>
        <fullName evidence="1">DUF6734 domain-containing protein</fullName>
    </recommendedName>
</protein>
<organism evidence="2 3">
    <name type="scientific">Chitinophaga fulva</name>
    <dbReference type="NCBI Taxonomy" id="2728842"/>
    <lineage>
        <taxon>Bacteria</taxon>
        <taxon>Pseudomonadati</taxon>
        <taxon>Bacteroidota</taxon>
        <taxon>Chitinophagia</taxon>
        <taxon>Chitinophagales</taxon>
        <taxon>Chitinophagaceae</taxon>
        <taxon>Chitinophaga</taxon>
    </lineage>
</organism>
<dbReference type="Proteomes" id="UP000583266">
    <property type="component" value="Unassembled WGS sequence"/>
</dbReference>
<keyword evidence="3" id="KW-1185">Reference proteome</keyword>
<sequence>MKIVQSLWSKPGHKRMEWNKCGWPDRKYNYYSWTLSALQFRKFYDDVELVTDQAGYELLIDKLKLPYTSVKVELDQLNDYHEDLYALGKVYAYGLQDGPFIHADGDVFIWRPFDASLEQAALVCQCKEDGEDYNRWYAGVFMEIAQAFSTYPQVLDRTVSRNNRLIAANAGIIGGREMGFFREFVREAFAFIDKNLDSLHKINIDLFNSIFEQLLFHAMSEDAGLTINYLHPDFVRFGNDIIDFTGVPDRTGFIHTIGAHKKSWFTLDALEFRLKKDYPDYYRNIHHLIKTHQV</sequence>
<dbReference type="EMBL" id="JABBGC010000001">
    <property type="protein sequence ID" value="NML37851.1"/>
    <property type="molecule type" value="Genomic_DNA"/>
</dbReference>
<reference evidence="2 3" key="1">
    <citation type="submission" date="2020-04" db="EMBL/GenBank/DDBJ databases">
        <title>Chitinophaga sp. G-6-1-13 sp. nov., isolated from soil.</title>
        <authorList>
            <person name="Dahal R.H."/>
            <person name="Chaudhary D.K."/>
        </authorList>
    </citation>
    <scope>NUCLEOTIDE SEQUENCE [LARGE SCALE GENOMIC DNA]</scope>
    <source>
        <strain evidence="2 3">G-6-1-13</strain>
    </source>
</reference>
<dbReference type="InterPro" id="IPR046621">
    <property type="entry name" value="DUF6734"/>
</dbReference>
<dbReference type="RefSeq" id="WP_169224891.1">
    <property type="nucleotide sequence ID" value="NZ_JABBGC010000001.1"/>
</dbReference>
<feature type="domain" description="DUF6734" evidence="1">
    <location>
        <begin position="1"/>
        <end position="287"/>
    </location>
</feature>
<evidence type="ECO:0000313" key="2">
    <source>
        <dbReference type="EMBL" id="NML37851.1"/>
    </source>
</evidence>
<evidence type="ECO:0000259" key="1">
    <source>
        <dbReference type="Pfam" id="PF20508"/>
    </source>
</evidence>
<proteinExistence type="predicted"/>
<gene>
    <name evidence="2" type="ORF">HHL17_11660</name>
</gene>
<comment type="caution">
    <text evidence="2">The sequence shown here is derived from an EMBL/GenBank/DDBJ whole genome shotgun (WGS) entry which is preliminary data.</text>
</comment>
<name>A0A848GJI8_9BACT</name>
<accession>A0A848GJI8</accession>
<evidence type="ECO:0000313" key="3">
    <source>
        <dbReference type="Proteomes" id="UP000583266"/>
    </source>
</evidence>